<dbReference type="Pfam" id="PF10613">
    <property type="entry name" value="Lig_chan-Glu_bd"/>
    <property type="match status" value="1"/>
</dbReference>
<evidence type="ECO:0000256" key="2">
    <source>
        <dbReference type="ARBA" id="ARBA00008685"/>
    </source>
</evidence>
<feature type="transmembrane region" description="Helical" evidence="13">
    <location>
        <begin position="155"/>
        <end position="175"/>
    </location>
</feature>
<evidence type="ECO:0000256" key="3">
    <source>
        <dbReference type="ARBA" id="ARBA00022448"/>
    </source>
</evidence>
<dbReference type="InterPro" id="IPR019594">
    <property type="entry name" value="Glu/Gly-bd"/>
</dbReference>
<proteinExistence type="inferred from homology"/>
<evidence type="ECO:0000313" key="17">
    <source>
        <dbReference type="RefSeq" id="XP_022239256.1"/>
    </source>
</evidence>
<feature type="domain" description="Ionotropic glutamate receptor L-glutamate and glycine-binding" evidence="15">
    <location>
        <begin position="9"/>
        <end position="65"/>
    </location>
</feature>
<dbReference type="Pfam" id="PF00060">
    <property type="entry name" value="Lig_chan"/>
    <property type="match status" value="1"/>
</dbReference>
<evidence type="ECO:0000256" key="7">
    <source>
        <dbReference type="ARBA" id="ARBA00023065"/>
    </source>
</evidence>
<evidence type="ECO:0000256" key="11">
    <source>
        <dbReference type="ARBA" id="ARBA00023286"/>
    </source>
</evidence>
<evidence type="ECO:0000256" key="9">
    <source>
        <dbReference type="ARBA" id="ARBA00023170"/>
    </source>
</evidence>
<keyword evidence="3" id="KW-0813">Transport</keyword>
<organism evidence="16 17">
    <name type="scientific">Limulus polyphemus</name>
    <name type="common">Atlantic horseshoe crab</name>
    <dbReference type="NCBI Taxonomy" id="6850"/>
    <lineage>
        <taxon>Eukaryota</taxon>
        <taxon>Metazoa</taxon>
        <taxon>Ecdysozoa</taxon>
        <taxon>Arthropoda</taxon>
        <taxon>Chelicerata</taxon>
        <taxon>Merostomata</taxon>
        <taxon>Xiphosura</taxon>
        <taxon>Limulidae</taxon>
        <taxon>Limulus</taxon>
    </lineage>
</organism>
<keyword evidence="9" id="KW-0675">Receptor</keyword>
<comment type="similarity">
    <text evidence="2">Belongs to the glutamate-gated ion channel (TC 1.A.10.1) family.</text>
</comment>
<feature type="transmembrane region" description="Helical" evidence="13">
    <location>
        <begin position="86"/>
        <end position="110"/>
    </location>
</feature>
<sequence length="383" mass="44273">MSSHTFIEPTERGWGKKLSDGTWNGMIGMLHRNEVDLAIGPFVVTEERAQVIEYTKQLTDNYLGIIGGRQRQTQFNMFSFILAFNWQVWCGMISSFLLFTFTLSLVQSVISRPENTAYFRLGRFMKIWRKLLLDVFFNSPGFIGTYLSWRLVMGIWWLAVLVLIHAFGGQLKAAMAVHKEPPRINTLYDLSNKPHIRPVLRSGGAYSNYFQMSLVGHQKKVWSQLKNHFGLVDPSEVYTLANFQSTVRQSSVILGDLVSSTYAISQICYLIPGGKFYLGRERFYRHPLAMAVQKNSHRQLLKRINTVLTRLTEGGFIEHWIWKVKADWMKCEDRYSDTEGKTLSFTELRATFAIWLIGVTIATVVLVLEYVSKLDFSRRFKMR</sequence>
<evidence type="ECO:0000259" key="14">
    <source>
        <dbReference type="Pfam" id="PF00060"/>
    </source>
</evidence>
<feature type="transmembrane region" description="Helical" evidence="13">
    <location>
        <begin position="352"/>
        <end position="372"/>
    </location>
</feature>
<evidence type="ECO:0000256" key="6">
    <source>
        <dbReference type="ARBA" id="ARBA00022989"/>
    </source>
</evidence>
<keyword evidence="10" id="KW-0325">Glycoprotein</keyword>
<keyword evidence="7" id="KW-0406">Ion transport</keyword>
<keyword evidence="8 13" id="KW-0472">Membrane</keyword>
<accession>A0ABM1S6K1</accession>
<name>A0ABM1S6K1_LIMPO</name>
<feature type="domain" description="Ionotropic glutamate receptor C-terminal" evidence="14">
    <location>
        <begin position="86"/>
        <end position="359"/>
    </location>
</feature>
<dbReference type="Gene3D" id="3.40.190.10">
    <property type="entry name" value="Periplasmic binding protein-like II"/>
    <property type="match status" value="1"/>
</dbReference>
<keyword evidence="4" id="KW-1003">Cell membrane</keyword>
<keyword evidence="16" id="KW-1185">Reference proteome</keyword>
<keyword evidence="6 13" id="KW-1133">Transmembrane helix</keyword>
<evidence type="ECO:0000256" key="4">
    <source>
        <dbReference type="ARBA" id="ARBA00022475"/>
    </source>
</evidence>
<gene>
    <name evidence="17" type="primary">LOC111085355</name>
</gene>
<dbReference type="RefSeq" id="XP_022239256.1">
    <property type="nucleotide sequence ID" value="XM_022383548.1"/>
</dbReference>
<evidence type="ECO:0000256" key="13">
    <source>
        <dbReference type="SAM" id="Phobius"/>
    </source>
</evidence>
<dbReference type="GeneID" id="111085355"/>
<dbReference type="Proteomes" id="UP000694941">
    <property type="component" value="Unplaced"/>
</dbReference>
<dbReference type="InterPro" id="IPR052192">
    <property type="entry name" value="Insect_Ionotropic_Sensory_Rcpt"/>
</dbReference>
<keyword evidence="12" id="KW-0407">Ion channel</keyword>
<comment type="subcellular location">
    <subcellularLocation>
        <location evidence="1">Cell membrane</location>
        <topology evidence="1">Multi-pass membrane protein</topology>
    </subcellularLocation>
</comment>
<evidence type="ECO:0000259" key="15">
    <source>
        <dbReference type="Pfam" id="PF10613"/>
    </source>
</evidence>
<keyword evidence="5 13" id="KW-0812">Transmembrane</keyword>
<evidence type="ECO:0000256" key="10">
    <source>
        <dbReference type="ARBA" id="ARBA00023180"/>
    </source>
</evidence>
<protein>
    <submittedName>
        <fullName evidence="17">Glutamate receptor 2-like</fullName>
    </submittedName>
</protein>
<keyword evidence="11" id="KW-1071">Ligand-gated ion channel</keyword>
<dbReference type="PANTHER" id="PTHR42643">
    <property type="entry name" value="IONOTROPIC RECEPTOR 20A-RELATED"/>
    <property type="match status" value="1"/>
</dbReference>
<reference evidence="17" key="1">
    <citation type="submission" date="2025-08" db="UniProtKB">
        <authorList>
            <consortium name="RefSeq"/>
        </authorList>
    </citation>
    <scope>IDENTIFICATION</scope>
    <source>
        <tissue evidence="17">Muscle</tissue>
    </source>
</reference>
<evidence type="ECO:0000256" key="12">
    <source>
        <dbReference type="ARBA" id="ARBA00023303"/>
    </source>
</evidence>
<dbReference type="Gene3D" id="1.10.287.70">
    <property type="match status" value="1"/>
</dbReference>
<dbReference type="InterPro" id="IPR001320">
    <property type="entry name" value="Iontro_rcpt_C"/>
</dbReference>
<dbReference type="SUPFAM" id="SSF53850">
    <property type="entry name" value="Periplasmic binding protein-like II"/>
    <property type="match status" value="1"/>
</dbReference>
<dbReference type="PANTHER" id="PTHR42643:SF38">
    <property type="entry name" value="IONOTROPIC RECEPTOR 100A"/>
    <property type="match status" value="1"/>
</dbReference>
<evidence type="ECO:0000256" key="5">
    <source>
        <dbReference type="ARBA" id="ARBA00022692"/>
    </source>
</evidence>
<evidence type="ECO:0000256" key="1">
    <source>
        <dbReference type="ARBA" id="ARBA00004651"/>
    </source>
</evidence>
<evidence type="ECO:0000256" key="8">
    <source>
        <dbReference type="ARBA" id="ARBA00023136"/>
    </source>
</evidence>
<feature type="transmembrane region" description="Helical" evidence="13">
    <location>
        <begin position="252"/>
        <end position="272"/>
    </location>
</feature>
<evidence type="ECO:0000313" key="16">
    <source>
        <dbReference type="Proteomes" id="UP000694941"/>
    </source>
</evidence>